<protein>
    <submittedName>
        <fullName evidence="4">IS5 family transposase</fullName>
    </submittedName>
</protein>
<sequence length="282" mass="31228">MRRHELTDAAWARIEPLLPVQPRRGGRWLDHRTVLNGILWKLATGAPWRDLPERYGNWKTVYERYRRWAADGTFDAVLSHAQVHDDSVGGIDWTVSVDSTIVRAHQHAAGAAKKGNRAGRIGAAAGQALGRSRGGLTTKVHLSVDGRGLPLSIVLTPGNVNDCTAFPQVLAAIAVPRPGRGRPRCRPERVIADKAYSSAAIRRSLRERGIAATIPERADQRAGRARRGSRGGRPPTFDPVLYKRRNVVERCIGRLKQWRGIATRYDKLARNYRAAIVLVTAL</sequence>
<dbReference type="PANTHER" id="PTHR30007">
    <property type="entry name" value="PHP DOMAIN PROTEIN"/>
    <property type="match status" value="1"/>
</dbReference>
<evidence type="ECO:0000313" key="5">
    <source>
        <dbReference type="Proteomes" id="UP000432015"/>
    </source>
</evidence>
<dbReference type="GO" id="GO:0006313">
    <property type="term" value="P:DNA transposition"/>
    <property type="evidence" value="ECO:0007669"/>
    <property type="project" value="InterPro"/>
</dbReference>
<feature type="domain" description="Transposase IS4-like" evidence="2">
    <location>
        <begin position="93"/>
        <end position="282"/>
    </location>
</feature>
<dbReference type="NCBIfam" id="NF033580">
    <property type="entry name" value="transpos_IS5_3"/>
    <property type="match status" value="1"/>
</dbReference>
<evidence type="ECO:0000259" key="2">
    <source>
        <dbReference type="Pfam" id="PF01609"/>
    </source>
</evidence>
<dbReference type="Pfam" id="PF01609">
    <property type="entry name" value="DDE_Tnp_1"/>
    <property type="match status" value="1"/>
</dbReference>
<dbReference type="GO" id="GO:0004803">
    <property type="term" value="F:transposase activity"/>
    <property type="evidence" value="ECO:0007669"/>
    <property type="project" value="InterPro"/>
</dbReference>
<evidence type="ECO:0000256" key="1">
    <source>
        <dbReference type="SAM" id="MobiDB-lite"/>
    </source>
</evidence>
<evidence type="ECO:0000313" key="4">
    <source>
        <dbReference type="EMBL" id="MUN42857.1"/>
    </source>
</evidence>
<reference evidence="4 5" key="1">
    <citation type="submission" date="2019-11" db="EMBL/GenBank/DDBJ databases">
        <authorList>
            <person name="Cao P."/>
        </authorList>
    </citation>
    <scope>NUCLEOTIDE SEQUENCE [LARGE SCALE GENOMIC DNA]</scope>
    <source>
        <strain evidence="4 5">NEAU-AAG5</strain>
    </source>
</reference>
<dbReference type="Proteomes" id="UP000432015">
    <property type="component" value="Unassembled WGS sequence"/>
</dbReference>
<dbReference type="GO" id="GO:0003677">
    <property type="term" value="F:DNA binding"/>
    <property type="evidence" value="ECO:0007669"/>
    <property type="project" value="InterPro"/>
</dbReference>
<proteinExistence type="predicted"/>
<organism evidence="4 5">
    <name type="scientific">Actinomadura litoris</name>
    <dbReference type="NCBI Taxonomy" id="2678616"/>
    <lineage>
        <taxon>Bacteria</taxon>
        <taxon>Bacillati</taxon>
        <taxon>Actinomycetota</taxon>
        <taxon>Actinomycetes</taxon>
        <taxon>Streptosporangiales</taxon>
        <taxon>Thermomonosporaceae</taxon>
        <taxon>Actinomadura</taxon>
    </lineage>
</organism>
<dbReference type="Pfam" id="PF13340">
    <property type="entry name" value="DUF4096"/>
    <property type="match status" value="1"/>
</dbReference>
<evidence type="ECO:0000259" key="3">
    <source>
        <dbReference type="Pfam" id="PF13340"/>
    </source>
</evidence>
<dbReference type="InterPro" id="IPR002559">
    <property type="entry name" value="Transposase_11"/>
</dbReference>
<feature type="domain" description="Insertion element IS402-like" evidence="3">
    <location>
        <begin position="6"/>
        <end position="77"/>
    </location>
</feature>
<accession>A0A7K1LEJ8</accession>
<feature type="non-terminal residue" evidence="4">
    <location>
        <position position="282"/>
    </location>
</feature>
<feature type="region of interest" description="Disordered" evidence="1">
    <location>
        <begin position="217"/>
        <end position="238"/>
    </location>
</feature>
<dbReference type="InterPro" id="IPR025161">
    <property type="entry name" value="IS402-like_dom"/>
</dbReference>
<dbReference type="PANTHER" id="PTHR30007:SF1">
    <property type="entry name" value="BLR1914 PROTEIN"/>
    <property type="match status" value="1"/>
</dbReference>
<dbReference type="EMBL" id="WOFH01000034">
    <property type="protein sequence ID" value="MUN42857.1"/>
    <property type="molecule type" value="Genomic_DNA"/>
</dbReference>
<name>A0A7K1LEJ8_9ACTN</name>
<keyword evidence="5" id="KW-1185">Reference proteome</keyword>
<dbReference type="AlphaFoldDB" id="A0A7K1LEJ8"/>
<gene>
    <name evidence="4" type="ORF">GNZ18_40655</name>
</gene>
<comment type="caution">
    <text evidence="4">The sequence shown here is derived from an EMBL/GenBank/DDBJ whole genome shotgun (WGS) entry which is preliminary data.</text>
</comment>